<reference evidence="2" key="1">
    <citation type="submission" date="2020-01" db="EMBL/GenBank/DDBJ databases">
        <authorList>
            <consortium name="DOE Joint Genome Institute"/>
            <person name="Haridas S."/>
            <person name="Albert R."/>
            <person name="Binder M."/>
            <person name="Bloem J."/>
            <person name="Labutti K."/>
            <person name="Salamov A."/>
            <person name="Andreopoulos B."/>
            <person name="Baker S.E."/>
            <person name="Barry K."/>
            <person name="Bills G."/>
            <person name="Bluhm B.H."/>
            <person name="Cannon C."/>
            <person name="Castanera R."/>
            <person name="Culley D.E."/>
            <person name="Daum C."/>
            <person name="Ezra D."/>
            <person name="Gonzalez J.B."/>
            <person name="Henrissat B."/>
            <person name="Kuo A."/>
            <person name="Liang C."/>
            <person name="Lipzen A."/>
            <person name="Lutzoni F."/>
            <person name="Magnuson J."/>
            <person name="Mondo S."/>
            <person name="Nolan M."/>
            <person name="Ohm R."/>
            <person name="Pangilinan J."/>
            <person name="Park H.-J."/>
            <person name="Ramirez L."/>
            <person name="Alfaro M."/>
            <person name="Sun H."/>
            <person name="Tritt A."/>
            <person name="Yoshinaga Y."/>
            <person name="Zwiers L.-H."/>
            <person name="Turgeon B.G."/>
            <person name="Goodwin S.B."/>
            <person name="Spatafora J.W."/>
            <person name="Crous P.W."/>
            <person name="Grigoriev I.V."/>
        </authorList>
    </citation>
    <scope>NUCLEOTIDE SEQUENCE</scope>
    <source>
        <strain evidence="2">P77</strain>
    </source>
</reference>
<organism evidence="2 3">
    <name type="scientific">Decorospora gaudefroyi</name>
    <dbReference type="NCBI Taxonomy" id="184978"/>
    <lineage>
        <taxon>Eukaryota</taxon>
        <taxon>Fungi</taxon>
        <taxon>Dikarya</taxon>
        <taxon>Ascomycota</taxon>
        <taxon>Pezizomycotina</taxon>
        <taxon>Dothideomycetes</taxon>
        <taxon>Pleosporomycetidae</taxon>
        <taxon>Pleosporales</taxon>
        <taxon>Pleosporineae</taxon>
        <taxon>Pleosporaceae</taxon>
        <taxon>Decorospora</taxon>
    </lineage>
</organism>
<evidence type="ECO:0000313" key="2">
    <source>
        <dbReference type="EMBL" id="KAF1829752.1"/>
    </source>
</evidence>
<feature type="compositionally biased region" description="Polar residues" evidence="1">
    <location>
        <begin position="309"/>
        <end position="319"/>
    </location>
</feature>
<feature type="region of interest" description="Disordered" evidence="1">
    <location>
        <begin position="119"/>
        <end position="138"/>
    </location>
</feature>
<gene>
    <name evidence="2" type="ORF">BDW02DRAFT_509169</name>
</gene>
<name>A0A6A5K5R2_9PLEO</name>
<evidence type="ECO:0000313" key="3">
    <source>
        <dbReference type="Proteomes" id="UP000800040"/>
    </source>
</evidence>
<sequence>MGRFDTLNADTKDLVQCLLPALAASFKIEDPVEIIPEDIRMRAWDCERRDHIKNKTENDPRNWGVQFLKDLMAISRLKDGDLGVFQADLRAKVALHEPKHPWCRLGDIKELKDEYEHPGRKDQTIIEESSEESSTDSYFEELVEPEEFKGCKRHRGGNHEVYEARVIEKRKKARPARLRRSESGGYQRPEKIKKKRYSVDRGSATPKADRLLIHRRASRTIGSDHEDSPDSVGGRLLLAQTPAFSLSPGPSGVEMYSIETAMASNEPLAVQRLQAELEVAEAELKTARLRHQYLQARAQAEQEADHSGTDTQNLSHTFH</sequence>
<evidence type="ECO:0000256" key="1">
    <source>
        <dbReference type="SAM" id="MobiDB-lite"/>
    </source>
</evidence>
<dbReference type="AlphaFoldDB" id="A0A6A5K5R2"/>
<feature type="compositionally biased region" description="Acidic residues" evidence="1">
    <location>
        <begin position="128"/>
        <end position="138"/>
    </location>
</feature>
<dbReference type="OrthoDB" id="3781687at2759"/>
<proteinExistence type="predicted"/>
<dbReference type="EMBL" id="ML975426">
    <property type="protein sequence ID" value="KAF1829752.1"/>
    <property type="molecule type" value="Genomic_DNA"/>
</dbReference>
<dbReference type="Proteomes" id="UP000800040">
    <property type="component" value="Unassembled WGS sequence"/>
</dbReference>
<keyword evidence="3" id="KW-1185">Reference proteome</keyword>
<protein>
    <submittedName>
        <fullName evidence="2">Uncharacterized protein</fullName>
    </submittedName>
</protein>
<feature type="region of interest" description="Disordered" evidence="1">
    <location>
        <begin position="172"/>
        <end position="204"/>
    </location>
</feature>
<accession>A0A6A5K5R2</accession>
<feature type="region of interest" description="Disordered" evidence="1">
    <location>
        <begin position="297"/>
        <end position="319"/>
    </location>
</feature>